<comment type="caution">
    <text evidence="1">The sequence shown here is derived from an EMBL/GenBank/DDBJ whole genome shotgun (WGS) entry which is preliminary data.</text>
</comment>
<dbReference type="Gene3D" id="1.50.10.10">
    <property type="match status" value="1"/>
</dbReference>
<keyword evidence="1" id="KW-0378">Hydrolase</keyword>
<name>A0ABX2GNK0_9FIRM</name>
<proteinExistence type="predicted"/>
<organism evidence="1 2">
    <name type="scientific">Blautia wexlerae</name>
    <dbReference type="NCBI Taxonomy" id="418240"/>
    <lineage>
        <taxon>Bacteria</taxon>
        <taxon>Bacillati</taxon>
        <taxon>Bacillota</taxon>
        <taxon>Clostridia</taxon>
        <taxon>Lachnospirales</taxon>
        <taxon>Lachnospiraceae</taxon>
        <taxon>Blautia</taxon>
    </lineage>
</organism>
<dbReference type="EMBL" id="JAAIPF010000018">
    <property type="protein sequence ID" value="NSF73955.1"/>
    <property type="molecule type" value="Genomic_DNA"/>
</dbReference>
<dbReference type="Pfam" id="PF06824">
    <property type="entry name" value="Glyco_hydro_125"/>
    <property type="match status" value="1"/>
</dbReference>
<evidence type="ECO:0000313" key="1">
    <source>
        <dbReference type="EMBL" id="NSF73955.1"/>
    </source>
</evidence>
<accession>A0ABX2GNK0</accession>
<dbReference type="InterPro" id="IPR012341">
    <property type="entry name" value="6hp_glycosidase-like_sf"/>
</dbReference>
<keyword evidence="2" id="KW-1185">Reference proteome</keyword>
<dbReference type="PIRSF" id="PIRSF028846">
    <property type="entry name" value="UCP028846"/>
    <property type="match status" value="1"/>
</dbReference>
<dbReference type="InterPro" id="IPR008928">
    <property type="entry name" value="6-hairpin_glycosidase_sf"/>
</dbReference>
<protein>
    <submittedName>
        <fullName evidence="1">Glycoside hydrolase family 125 protein</fullName>
    </submittedName>
</protein>
<reference evidence="1 2" key="1">
    <citation type="journal article" date="2020" name="Cell Host Microbe">
        <title>Functional and Genomic Variation between Human-Derived Isolates of Lachnospiraceae Reveals Inter- and Intra-Species Diversity.</title>
        <authorList>
            <person name="Sorbara M.T."/>
            <person name="Littmann E.R."/>
            <person name="Fontana E."/>
            <person name="Moody T.U."/>
            <person name="Kohout C.E."/>
            <person name="Gjonbalaj M."/>
            <person name="Eaton V."/>
            <person name="Seok R."/>
            <person name="Leiner I.M."/>
            <person name="Pamer E.G."/>
        </authorList>
    </citation>
    <scope>NUCLEOTIDE SEQUENCE [LARGE SCALE GENOMIC DNA]</scope>
    <source>
        <strain evidence="1 2">MSK.20.11</strain>
    </source>
</reference>
<dbReference type="InterPro" id="IPR008313">
    <property type="entry name" value="GH125"/>
</dbReference>
<dbReference type="GO" id="GO:0016787">
    <property type="term" value="F:hydrolase activity"/>
    <property type="evidence" value="ECO:0007669"/>
    <property type="project" value="UniProtKB-KW"/>
</dbReference>
<evidence type="ECO:0000313" key="2">
    <source>
        <dbReference type="Proteomes" id="UP000822152"/>
    </source>
</evidence>
<dbReference type="SUPFAM" id="SSF48208">
    <property type="entry name" value="Six-hairpin glycosidases"/>
    <property type="match status" value="1"/>
</dbReference>
<dbReference type="Proteomes" id="UP000822152">
    <property type="component" value="Unassembled WGS sequence"/>
</dbReference>
<sequence length="435" mass="50072">MISKEKEQELTAVLEQFYKEVEIKAKETGHPEFAEQFKRSYGDTLKRTMAENPDGTVHVITGDIPAMWLRDSTAQVRPYLYLAARSTKLQELIGGVVQRQFFYLLVDPYANAFNNEPSGACWEKDFDDQNPWVWERKFEIDSLCYPIQLAWLLWKNTGYTAHLDENFRKGVQKILEVFHREQNHEERSEYRFVRNGSFYTDTLSREGKGALTRPDTGLIWSGFRPSDDACTYGYLIPSNMFAVVVLGYLSELAQEVLNDRKLAESAQNLGKEIHKAIEKYGHTKTEEFGEVYAYETDGYGMYHLMDDANVPSLLSIKYLGYPTDRKLAENTRNMILSEANPYYYKGKAASGIGSPHTPANYIWHIGMAMEGLTSDRRTVKESVLEKMIETTGSTGLMHEGFHADDPSRYTREWFSWANAMYCELLLDYLGYKIIS</sequence>
<dbReference type="PANTHER" id="PTHR31047">
    <property type="entry name" value="MEIOTICALLY UP-REGULATED GENE 157 PROTEIN"/>
    <property type="match status" value="1"/>
</dbReference>
<dbReference type="RefSeq" id="WP_173743456.1">
    <property type="nucleotide sequence ID" value="NZ_JAAIPF010000018.1"/>
</dbReference>
<dbReference type="SMART" id="SM01149">
    <property type="entry name" value="DUF1237"/>
    <property type="match status" value="1"/>
</dbReference>
<gene>
    <name evidence="1" type="ORF">G4952_09035</name>
</gene>
<dbReference type="PANTHER" id="PTHR31047:SF0">
    <property type="entry name" value="MEIOTICALLY UP-REGULATED GENE 157 PROTEIN"/>
    <property type="match status" value="1"/>
</dbReference>